<reference evidence="2 3" key="1">
    <citation type="submission" date="2018-08" db="EMBL/GenBank/DDBJ databases">
        <title>Thalassotalea euphylliae genome.</title>
        <authorList>
            <person name="Summers S."/>
            <person name="Rice S.A."/>
            <person name="Freckelton M.L."/>
            <person name="Nedved B.T."/>
            <person name="Hadfield M.G."/>
        </authorList>
    </citation>
    <scope>NUCLEOTIDE SEQUENCE [LARGE SCALE GENOMIC DNA]</scope>
    <source>
        <strain evidence="2 3">H1</strain>
    </source>
</reference>
<feature type="region of interest" description="Disordered" evidence="1">
    <location>
        <begin position="30"/>
        <end position="51"/>
    </location>
</feature>
<comment type="caution">
    <text evidence="2">The sequence shown here is derived from an EMBL/GenBank/DDBJ whole genome shotgun (WGS) entry which is preliminary data.</text>
</comment>
<accession>A0A3E0TSY3</accession>
<evidence type="ECO:0000256" key="1">
    <source>
        <dbReference type="SAM" id="MobiDB-lite"/>
    </source>
</evidence>
<sequence length="262" mass="30531">MKINTNSSHSQFENKTAVFVKTDGENLKNLSEQKTKLSTTDPYPKEKRDNKPFDLSLIEGSAYEQIFKKEDLDFTNMSTNELHNIVKNVNDMQWEYTQKYGSDEPVRLGRYGNPIISKKREDMLNLESKLEILSYGGGDVDPDKKIDIMEYFANSSEKLDKLTIEYPKRQDYSVAASYMKEIINTFDRFMSDDTFDLYQESAARLLTDEKKMVLRILAGLEMKTVVKVMFSSPKQKQHPNYRFYVRAYFSCPVLGRVSCHKY</sequence>
<proteinExistence type="predicted"/>
<protein>
    <submittedName>
        <fullName evidence="2">Uncharacterized protein</fullName>
    </submittedName>
</protein>
<evidence type="ECO:0000313" key="2">
    <source>
        <dbReference type="EMBL" id="REL27082.1"/>
    </source>
</evidence>
<dbReference type="OrthoDB" id="6302911at2"/>
<dbReference type="EMBL" id="QUOU01000001">
    <property type="protein sequence ID" value="REL27082.1"/>
    <property type="molecule type" value="Genomic_DNA"/>
</dbReference>
<dbReference type="AlphaFoldDB" id="A0A3E0TSY3"/>
<organism evidence="2 3">
    <name type="scientific">Thalassotalea euphylliae</name>
    <dbReference type="NCBI Taxonomy" id="1655234"/>
    <lineage>
        <taxon>Bacteria</taxon>
        <taxon>Pseudomonadati</taxon>
        <taxon>Pseudomonadota</taxon>
        <taxon>Gammaproteobacteria</taxon>
        <taxon>Alteromonadales</taxon>
        <taxon>Colwelliaceae</taxon>
        <taxon>Thalassotalea</taxon>
    </lineage>
</organism>
<name>A0A3E0TSY3_9GAMM</name>
<dbReference type="Proteomes" id="UP000256478">
    <property type="component" value="Unassembled WGS sequence"/>
</dbReference>
<evidence type="ECO:0000313" key="3">
    <source>
        <dbReference type="Proteomes" id="UP000256478"/>
    </source>
</evidence>
<gene>
    <name evidence="2" type="ORF">DXX93_11235</name>
</gene>
<dbReference type="RefSeq" id="WP_116008171.1">
    <property type="nucleotide sequence ID" value="NZ_QUOU01000001.1"/>
</dbReference>